<evidence type="ECO:0000313" key="2">
    <source>
        <dbReference type="Proteomes" id="UP000310168"/>
    </source>
</evidence>
<name>A0ABY2TP63_9SPIR</name>
<sequence>MTTTIIENNRNMNGERLLVCIKQCIMQHFQPMIYDESRCVIETTRGTFSVPDNYKKYKTLAFAFVGHVLNTDDTPVIEKELDWPDPALVYNTIVDRIRNHPELSQFISVAFISQLKAAIGEGLDINVRGTLNRRGKGIRRPKGVFFRYMESPFVNTKVTAFFSYLRDYNKIASEYHNNTKFILTFSCKAYWASGPNFSALKNVIRCSIVHEYISRFVEREQGLIGDQEQPREENSSPELSNVQHEVNNLIEQDAAADEGLWSEIDSLCEKWQSEAEDQAEAEIIADRIIGNSQRMANLKIRRTKFKSVLYHILKELIQSQGTVKVYRGSSFSHDSIKISLHYEEQHITAVWVYLTVKFEEHWKPVDVEVEFRCKFKERKVNE</sequence>
<evidence type="ECO:0000313" key="1">
    <source>
        <dbReference type="EMBL" id="TKZ31407.1"/>
    </source>
</evidence>
<protein>
    <submittedName>
        <fullName evidence="1">Uncharacterized protein</fullName>
    </submittedName>
</protein>
<accession>A0ABY2TP63</accession>
<dbReference type="EMBL" id="SJDU01000315">
    <property type="protein sequence ID" value="TKZ31407.1"/>
    <property type="molecule type" value="Genomic_DNA"/>
</dbReference>
<proteinExistence type="predicted"/>
<dbReference type="Proteomes" id="UP000310168">
    <property type="component" value="Unassembled WGS sequence"/>
</dbReference>
<organism evidence="1 2">
    <name type="scientific">Brachyspira catarrhinii</name>
    <dbReference type="NCBI Taxonomy" id="2528966"/>
    <lineage>
        <taxon>Bacteria</taxon>
        <taxon>Pseudomonadati</taxon>
        <taxon>Spirochaetota</taxon>
        <taxon>Spirochaetia</taxon>
        <taxon>Brachyspirales</taxon>
        <taxon>Brachyspiraceae</taxon>
        <taxon>Brachyspira</taxon>
    </lineage>
</organism>
<keyword evidence="2" id="KW-1185">Reference proteome</keyword>
<reference evidence="1 2" key="1">
    <citation type="journal article" date="2019" name="Anaerobe">
        <title>Brachyspira catarrhinii sp. nov., an anaerobic intestinal spirochaete isolated from vervet monkeys may have been misidentified as Brachyspira aalborgi in previous studies.</title>
        <authorList>
            <person name="Phillips N.D."/>
            <person name="La T."/>
            <person name="Hampson D.J."/>
        </authorList>
    </citation>
    <scope>NUCLEOTIDE SEQUENCE [LARGE SCALE GENOMIC DNA]</scope>
    <source>
        <strain evidence="1 2">Z12</strain>
    </source>
</reference>
<dbReference type="InterPro" id="IPR008897">
    <property type="entry name" value="Rep_fungi"/>
</dbReference>
<comment type="caution">
    <text evidence="1">The sequence shown here is derived from an EMBL/GenBank/DDBJ whole genome shotgun (WGS) entry which is preliminary data.</text>
</comment>
<gene>
    <name evidence="1" type="ORF">EZH24_09890</name>
</gene>
<dbReference type="Pfam" id="PF05797">
    <property type="entry name" value="Rep_4"/>
    <property type="match status" value="1"/>
</dbReference>